<feature type="transmembrane region" description="Helical" evidence="4">
    <location>
        <begin position="116"/>
        <end position="133"/>
    </location>
</feature>
<feature type="domain" description="Methyl-accepting transducer" evidence="5">
    <location>
        <begin position="221"/>
        <end position="464"/>
    </location>
</feature>
<dbReference type="Proteomes" id="UP000032250">
    <property type="component" value="Unassembled WGS sequence"/>
</dbReference>
<evidence type="ECO:0000313" key="6">
    <source>
        <dbReference type="EMBL" id="KIS25277.1"/>
    </source>
</evidence>
<dbReference type="InterPro" id="IPR004090">
    <property type="entry name" value="Chemotax_Me-accpt_rcpt"/>
</dbReference>
<comment type="similarity">
    <text evidence="2">Belongs to the methyl-accepting chemotaxis (MCP) protein family.</text>
</comment>
<dbReference type="PANTHER" id="PTHR32089">
    <property type="entry name" value="METHYL-ACCEPTING CHEMOTAXIS PROTEIN MCPB"/>
    <property type="match status" value="1"/>
</dbReference>
<dbReference type="Gene3D" id="1.10.287.950">
    <property type="entry name" value="Methyl-accepting chemotaxis protein"/>
    <property type="match status" value="1"/>
</dbReference>
<evidence type="ECO:0000256" key="3">
    <source>
        <dbReference type="PROSITE-ProRule" id="PRU00284"/>
    </source>
</evidence>
<keyword evidence="4" id="KW-0472">Membrane</keyword>
<name>A0A0D1BYX4_CLOBO</name>
<evidence type="ECO:0000259" key="5">
    <source>
        <dbReference type="PROSITE" id="PS50111"/>
    </source>
</evidence>
<dbReference type="GO" id="GO:0007165">
    <property type="term" value="P:signal transduction"/>
    <property type="evidence" value="ECO:0007669"/>
    <property type="project" value="UniProtKB-KW"/>
</dbReference>
<dbReference type="RefSeq" id="WP_043031029.1">
    <property type="nucleotide sequence ID" value="NZ_JXSU01000006.1"/>
</dbReference>
<keyword evidence="1 3" id="KW-0807">Transducer</keyword>
<reference evidence="6 7" key="1">
    <citation type="submission" date="2014-06" db="EMBL/GenBank/DDBJ databases">
        <title>Genome characterization of distinct group I Clostridium botulinum lineages.</title>
        <authorList>
            <person name="Giordani F."/>
            <person name="Anselmo A."/>
            <person name="Fillo S."/>
            <person name="Palozzi A.M."/>
            <person name="Fortunato A."/>
            <person name="Gentile B."/>
            <person name="Ciammaruconi A."/>
            <person name="Anniballi F."/>
            <person name="De Medici D."/>
            <person name="Lista F."/>
        </authorList>
    </citation>
    <scope>NUCLEOTIDE SEQUENCE [LARGE SCALE GENOMIC DNA]</scope>
    <source>
        <strain evidence="6 7">B2 450</strain>
    </source>
</reference>
<evidence type="ECO:0000256" key="1">
    <source>
        <dbReference type="ARBA" id="ARBA00023224"/>
    </source>
</evidence>
<feature type="transmembrane region" description="Helical" evidence="4">
    <location>
        <begin position="15"/>
        <end position="38"/>
    </location>
</feature>
<keyword evidence="4" id="KW-0812">Transmembrane</keyword>
<organism evidence="6 7">
    <name type="scientific">Clostridium botulinum B2 450</name>
    <dbReference type="NCBI Taxonomy" id="1379739"/>
    <lineage>
        <taxon>Bacteria</taxon>
        <taxon>Bacillati</taxon>
        <taxon>Bacillota</taxon>
        <taxon>Clostridia</taxon>
        <taxon>Eubacteriales</taxon>
        <taxon>Clostridiaceae</taxon>
        <taxon>Clostridium</taxon>
    </lineage>
</organism>
<dbReference type="AlphaFoldDB" id="A0A0D1BYX4"/>
<dbReference type="GO" id="GO:0006935">
    <property type="term" value="P:chemotaxis"/>
    <property type="evidence" value="ECO:0007669"/>
    <property type="project" value="InterPro"/>
</dbReference>
<dbReference type="SUPFAM" id="SSF58104">
    <property type="entry name" value="Methyl-accepting chemotaxis protein (MCP) signaling domain"/>
    <property type="match status" value="1"/>
</dbReference>
<dbReference type="GO" id="GO:0016020">
    <property type="term" value="C:membrane"/>
    <property type="evidence" value="ECO:0007669"/>
    <property type="project" value="InterPro"/>
</dbReference>
<evidence type="ECO:0000256" key="4">
    <source>
        <dbReference type="SAM" id="Phobius"/>
    </source>
</evidence>
<accession>A0A0D1BYX4</accession>
<feature type="transmembrane region" description="Helical" evidence="4">
    <location>
        <begin position="145"/>
        <end position="165"/>
    </location>
</feature>
<evidence type="ECO:0000313" key="7">
    <source>
        <dbReference type="Proteomes" id="UP000032250"/>
    </source>
</evidence>
<feature type="transmembrane region" description="Helical" evidence="4">
    <location>
        <begin position="44"/>
        <end position="61"/>
    </location>
</feature>
<dbReference type="InterPro" id="IPR004089">
    <property type="entry name" value="MCPsignal_dom"/>
</dbReference>
<dbReference type="GO" id="GO:0004888">
    <property type="term" value="F:transmembrane signaling receptor activity"/>
    <property type="evidence" value="ECO:0007669"/>
    <property type="project" value="InterPro"/>
</dbReference>
<dbReference type="Pfam" id="PF00015">
    <property type="entry name" value="MCPsignal"/>
    <property type="match status" value="1"/>
</dbReference>
<evidence type="ECO:0000256" key="2">
    <source>
        <dbReference type="ARBA" id="ARBA00029447"/>
    </source>
</evidence>
<keyword evidence="4" id="KW-1133">Transmembrane helix</keyword>
<sequence length="498" mass="55434">MEKTWSFSFEKIHKVNYITIFAMCLLMSLTTMSMTNFVINIDELFPFIIVIIVSTVVYFLKLKDMTKAIIFSSVIILSNFGYFLLGNFNDKTIASDILVFIAGIICATLYFRKNLLVINAVLLDTCVIILFLVNPSSILSKNFSFSNMLNFFVILNGVIILIYCLTSWGGNLIQSANNKSLESKELLDKLDLLLLNIKESTTDLDNNIDIFSEDINLVNATSDDISNTMGQINIGVQEIVESILGINLGIEKSNSSLDKVRNISNRISTTSNEMKGNVIDESEKINSMNSTMKMIKGAVEVSLDTVNTLKGSIDKINCEINSIYEISAQTNLLSLNASIEAARAGEYGKGFSVVAEEVKKLAQQTTEIVKNIYEIITEINLITNDAVIKVSEGNTAAEEGTKVVDNVYTSFGKIQEYFEKMSEYLDEEHRFVENVVENFVPIKMELEGIGSITEEHSASTEEIEGIIREQGEKISSMASAIEEIKTLSKNLKDLSSNR</sequence>
<dbReference type="PROSITE" id="PS50111">
    <property type="entry name" value="CHEMOTAXIS_TRANSDUC_2"/>
    <property type="match status" value="1"/>
</dbReference>
<protein>
    <submittedName>
        <fullName evidence="6">Chemotaxis protein</fullName>
    </submittedName>
</protein>
<dbReference type="SMART" id="SM00283">
    <property type="entry name" value="MA"/>
    <property type="match status" value="1"/>
</dbReference>
<dbReference type="PATRIC" id="fig|1379739.3.peg.598"/>
<feature type="transmembrane region" description="Helical" evidence="4">
    <location>
        <begin position="68"/>
        <end position="86"/>
    </location>
</feature>
<dbReference type="PRINTS" id="PR00260">
    <property type="entry name" value="CHEMTRNSDUCR"/>
</dbReference>
<dbReference type="PANTHER" id="PTHR32089:SF112">
    <property type="entry name" value="LYSOZYME-LIKE PROTEIN-RELATED"/>
    <property type="match status" value="1"/>
</dbReference>
<dbReference type="HOGENOM" id="CLU_000445_107_18_9"/>
<proteinExistence type="inferred from homology"/>
<feature type="transmembrane region" description="Helical" evidence="4">
    <location>
        <begin position="92"/>
        <end position="111"/>
    </location>
</feature>
<dbReference type="EMBL" id="JXSU01000006">
    <property type="protein sequence ID" value="KIS25277.1"/>
    <property type="molecule type" value="Genomic_DNA"/>
</dbReference>
<gene>
    <name evidence="6" type="ORF">N495_01475</name>
</gene>
<comment type="caution">
    <text evidence="6">The sequence shown here is derived from an EMBL/GenBank/DDBJ whole genome shotgun (WGS) entry which is preliminary data.</text>
</comment>